<evidence type="ECO:0000313" key="6">
    <source>
        <dbReference type="EMBL" id="MFC3110638.1"/>
    </source>
</evidence>
<keyword evidence="2" id="KW-0479">Metal-binding</keyword>
<dbReference type="InterPro" id="IPR028096">
    <property type="entry name" value="EfeO_Cupredoxin"/>
</dbReference>
<evidence type="ECO:0000256" key="3">
    <source>
        <dbReference type="ARBA" id="ARBA00023008"/>
    </source>
</evidence>
<evidence type="ECO:0000256" key="1">
    <source>
        <dbReference type="ARBA" id="ARBA00004418"/>
    </source>
</evidence>
<keyword evidence="7" id="KW-1185">Reference proteome</keyword>
<name>A0ABV7F997_9BURK</name>
<evidence type="ECO:0000256" key="4">
    <source>
        <dbReference type="SAM" id="SignalP"/>
    </source>
</evidence>
<sequence length="122" mass="13364">MMISRKRRSMLLATILLGMGSVAAYSAGNASPRVIRVQARRFSFTPNELHLQLGQPVVLELTTADVVMGFNIPDLKKRADIIPDTVARLELTPDRIGTFSLFCDIFCGDGHETMTGKVIVTA</sequence>
<dbReference type="EMBL" id="JBHRTP010000082">
    <property type="protein sequence ID" value="MFC3110638.1"/>
    <property type="molecule type" value="Genomic_DNA"/>
</dbReference>
<dbReference type="PANTHER" id="PTHR42838">
    <property type="entry name" value="CYTOCHROME C OXIDASE SUBUNIT II"/>
    <property type="match status" value="1"/>
</dbReference>
<proteinExistence type="predicted"/>
<keyword evidence="3" id="KW-0186">Copper</keyword>
<dbReference type="PROSITE" id="PS50857">
    <property type="entry name" value="COX2_CUA"/>
    <property type="match status" value="1"/>
</dbReference>
<accession>A0ABV7F997</accession>
<dbReference type="SUPFAM" id="SSF49503">
    <property type="entry name" value="Cupredoxins"/>
    <property type="match status" value="1"/>
</dbReference>
<gene>
    <name evidence="6" type="ORF">ACFOFO_22210</name>
</gene>
<evidence type="ECO:0000256" key="2">
    <source>
        <dbReference type="ARBA" id="ARBA00022723"/>
    </source>
</evidence>
<dbReference type="RefSeq" id="WP_390332874.1">
    <property type="nucleotide sequence ID" value="NZ_JBHRTP010000082.1"/>
</dbReference>
<keyword evidence="4" id="KW-0732">Signal</keyword>
<dbReference type="InterPro" id="IPR002429">
    <property type="entry name" value="CcO_II-like_C"/>
</dbReference>
<dbReference type="Proteomes" id="UP001595530">
    <property type="component" value="Unassembled WGS sequence"/>
</dbReference>
<comment type="caution">
    <text evidence="6">The sequence shown here is derived from an EMBL/GenBank/DDBJ whole genome shotgun (WGS) entry which is preliminary data.</text>
</comment>
<comment type="subcellular location">
    <subcellularLocation>
        <location evidence="1">Periplasm</location>
    </subcellularLocation>
</comment>
<evidence type="ECO:0000313" key="7">
    <source>
        <dbReference type="Proteomes" id="UP001595530"/>
    </source>
</evidence>
<dbReference type="Gene3D" id="2.60.40.420">
    <property type="entry name" value="Cupredoxins - blue copper proteins"/>
    <property type="match status" value="1"/>
</dbReference>
<reference evidence="7" key="1">
    <citation type="journal article" date="2019" name="Int. J. Syst. Evol. Microbiol.">
        <title>The Global Catalogue of Microorganisms (GCM) 10K type strain sequencing project: providing services to taxonomists for standard genome sequencing and annotation.</title>
        <authorList>
            <consortium name="The Broad Institute Genomics Platform"/>
            <consortium name="The Broad Institute Genome Sequencing Center for Infectious Disease"/>
            <person name="Wu L."/>
            <person name="Ma J."/>
        </authorList>
    </citation>
    <scope>NUCLEOTIDE SEQUENCE [LARGE SCALE GENOMIC DNA]</scope>
    <source>
        <strain evidence="7">KCTC 42986</strain>
    </source>
</reference>
<dbReference type="InterPro" id="IPR008972">
    <property type="entry name" value="Cupredoxin"/>
</dbReference>
<feature type="domain" description="Cytochrome oxidase subunit II copper A binding" evidence="5">
    <location>
        <begin position="27"/>
        <end position="122"/>
    </location>
</feature>
<protein>
    <submittedName>
        <fullName evidence="6">Cupredoxin domain-containing protein</fullName>
    </submittedName>
</protein>
<dbReference type="InterPro" id="IPR051403">
    <property type="entry name" value="NosZ/Cyto_c_oxidase_sub2"/>
</dbReference>
<feature type="signal peptide" evidence="4">
    <location>
        <begin position="1"/>
        <end position="26"/>
    </location>
</feature>
<evidence type="ECO:0000259" key="5">
    <source>
        <dbReference type="PROSITE" id="PS50857"/>
    </source>
</evidence>
<dbReference type="PANTHER" id="PTHR42838:SF2">
    <property type="entry name" value="NITROUS-OXIDE REDUCTASE"/>
    <property type="match status" value="1"/>
</dbReference>
<dbReference type="Pfam" id="PF13473">
    <property type="entry name" value="Cupredoxin_1"/>
    <property type="match status" value="1"/>
</dbReference>
<feature type="chain" id="PRO_5046358969" evidence="4">
    <location>
        <begin position="27"/>
        <end position="122"/>
    </location>
</feature>
<organism evidence="6 7">
    <name type="scientific">Undibacterium arcticum</name>
    <dbReference type="NCBI Taxonomy" id="1762892"/>
    <lineage>
        <taxon>Bacteria</taxon>
        <taxon>Pseudomonadati</taxon>
        <taxon>Pseudomonadota</taxon>
        <taxon>Betaproteobacteria</taxon>
        <taxon>Burkholderiales</taxon>
        <taxon>Oxalobacteraceae</taxon>
        <taxon>Undibacterium</taxon>
    </lineage>
</organism>